<evidence type="ECO:0000313" key="1">
    <source>
        <dbReference type="EMBL" id="OGN22328.1"/>
    </source>
</evidence>
<organism evidence="1 2">
    <name type="scientific">Candidatus Yanofskybacteria bacterium RIFCSPLOWO2_01_FULL_42_49</name>
    <dbReference type="NCBI Taxonomy" id="1802694"/>
    <lineage>
        <taxon>Bacteria</taxon>
        <taxon>Candidatus Yanofskyibacteriota</taxon>
    </lineage>
</organism>
<gene>
    <name evidence="1" type="ORF">A2918_00195</name>
</gene>
<evidence type="ECO:0000313" key="2">
    <source>
        <dbReference type="Proteomes" id="UP000178227"/>
    </source>
</evidence>
<dbReference type="AlphaFoldDB" id="A0A1F8GC67"/>
<dbReference type="SUPFAM" id="SSF50494">
    <property type="entry name" value="Trypsin-like serine proteases"/>
    <property type="match status" value="1"/>
</dbReference>
<proteinExistence type="predicted"/>
<reference evidence="1 2" key="1">
    <citation type="journal article" date="2016" name="Nat. Commun.">
        <title>Thousands of microbial genomes shed light on interconnected biogeochemical processes in an aquifer system.</title>
        <authorList>
            <person name="Anantharaman K."/>
            <person name="Brown C.T."/>
            <person name="Hug L.A."/>
            <person name="Sharon I."/>
            <person name="Castelle C.J."/>
            <person name="Probst A.J."/>
            <person name="Thomas B.C."/>
            <person name="Singh A."/>
            <person name="Wilkins M.J."/>
            <person name="Karaoz U."/>
            <person name="Brodie E.L."/>
            <person name="Williams K.H."/>
            <person name="Hubbard S.S."/>
            <person name="Banfield J.F."/>
        </authorList>
    </citation>
    <scope>NUCLEOTIDE SEQUENCE [LARGE SCALE GENOMIC DNA]</scope>
</reference>
<dbReference type="EMBL" id="MGKI01000012">
    <property type="protein sequence ID" value="OGN22328.1"/>
    <property type="molecule type" value="Genomic_DNA"/>
</dbReference>
<comment type="caution">
    <text evidence="1">The sequence shown here is derived from an EMBL/GenBank/DDBJ whole genome shotgun (WGS) entry which is preliminary data.</text>
</comment>
<sequence length="191" mass="21164">MKPAPIPILVLGMLLVFTDSVFGQQFETIYPNGLTAIAERPLSSAVYLSQQNIIKIRGEFFQKNQPDAPPIIVQASGFVEKDSNYVVSARHLLVETVMELAGRFGEPFSLDKNGIPRGVGYDYRFFAVLDTATERKEYPLTVVAMGPLDTYLDVMLFKPTKNLPVKSLGLSNKVRSGDKVYVSGFTSQNTH</sequence>
<dbReference type="Proteomes" id="UP000178227">
    <property type="component" value="Unassembled WGS sequence"/>
</dbReference>
<name>A0A1F8GC67_9BACT</name>
<dbReference type="InterPro" id="IPR009003">
    <property type="entry name" value="Peptidase_S1_PA"/>
</dbReference>
<accession>A0A1F8GC67</accession>
<protein>
    <submittedName>
        <fullName evidence="1">Uncharacterized protein</fullName>
    </submittedName>
</protein>